<proteinExistence type="inferred from homology"/>
<comment type="similarity">
    <text evidence="1">Belongs to the SsuE family.</text>
</comment>
<feature type="domain" description="NADPH-dependent FMN reductase-like" evidence="5">
    <location>
        <begin position="1"/>
        <end position="147"/>
    </location>
</feature>
<keyword evidence="3" id="KW-0288">FMN</keyword>
<evidence type="ECO:0000256" key="2">
    <source>
        <dbReference type="ARBA" id="ARBA00022630"/>
    </source>
</evidence>
<dbReference type="Pfam" id="PF03358">
    <property type="entry name" value="FMN_red"/>
    <property type="match status" value="1"/>
</dbReference>
<dbReference type="PANTHER" id="PTHR43408:SF2">
    <property type="entry name" value="FMN REDUCTASE (NADPH)"/>
    <property type="match status" value="1"/>
</dbReference>
<evidence type="ECO:0000256" key="1">
    <source>
        <dbReference type="ARBA" id="ARBA00005990"/>
    </source>
</evidence>
<dbReference type="AlphaFoldDB" id="A0A9P2S0I7"/>
<organism evidence="6 7">
    <name type="scientific">Bartonella taylorii 8TBB</name>
    <dbReference type="NCBI Taxonomy" id="1094560"/>
    <lineage>
        <taxon>Bacteria</taxon>
        <taxon>Pseudomonadati</taxon>
        <taxon>Pseudomonadota</taxon>
        <taxon>Alphaproteobacteria</taxon>
        <taxon>Hyphomicrobiales</taxon>
        <taxon>Bartonellaceae</taxon>
        <taxon>Bartonella</taxon>
    </lineage>
</organism>
<dbReference type="PANTHER" id="PTHR43408">
    <property type="entry name" value="FMN REDUCTASE (NADPH)"/>
    <property type="match status" value="1"/>
</dbReference>
<reference evidence="6 7" key="1">
    <citation type="submission" date="2012-03" db="EMBL/GenBank/DDBJ databases">
        <title>The Genome Sequence of Bartonella taylorii 8TBB.</title>
        <authorList>
            <consortium name="The Broad Institute Genome Sequencing Platform"/>
            <consortium name="The Broad Institute Genome Sequencing Center for Infectious Disease"/>
            <person name="Feldgarden M."/>
            <person name="Kirby J."/>
            <person name="Kosoy M."/>
            <person name="Birtles R."/>
            <person name="Probert W.S."/>
            <person name="Chiaraviglio L."/>
            <person name="Young S.K."/>
            <person name="Zeng Q."/>
            <person name="Gargeya S."/>
            <person name="Fitzgerald M."/>
            <person name="Haas B."/>
            <person name="Abouelleil A."/>
            <person name="Alvarado L."/>
            <person name="Arachchi H.M."/>
            <person name="Berlin A."/>
            <person name="Chapman S.B."/>
            <person name="Gearin G."/>
            <person name="Goldberg J."/>
            <person name="Griggs A."/>
            <person name="Gujja S."/>
            <person name="Hansen M."/>
            <person name="Heiman D."/>
            <person name="Howarth C."/>
            <person name="Larimer J."/>
            <person name="Lui A."/>
            <person name="MacDonald P.J.P."/>
            <person name="McCowen C."/>
            <person name="Montmayeur A."/>
            <person name="Murphy C."/>
            <person name="Neiman D."/>
            <person name="Pearson M."/>
            <person name="Priest M."/>
            <person name="Roberts A."/>
            <person name="Saif S."/>
            <person name="Shea T."/>
            <person name="Sisk P."/>
            <person name="Stolte C."/>
            <person name="Sykes S."/>
            <person name="Wortman J."/>
            <person name="Nusbaum C."/>
            <person name="Birren B."/>
        </authorList>
    </citation>
    <scope>NUCLEOTIDE SEQUENCE [LARGE SCALE GENOMIC DNA]</scope>
    <source>
        <strain evidence="6 7">8TBB</strain>
    </source>
</reference>
<evidence type="ECO:0000256" key="4">
    <source>
        <dbReference type="ARBA" id="ARBA00023002"/>
    </source>
</evidence>
<dbReference type="GO" id="GO:0016491">
    <property type="term" value="F:oxidoreductase activity"/>
    <property type="evidence" value="ECO:0007669"/>
    <property type="project" value="UniProtKB-KW"/>
</dbReference>
<evidence type="ECO:0000313" key="6">
    <source>
        <dbReference type="EMBL" id="EJF97162.1"/>
    </source>
</evidence>
<dbReference type="InterPro" id="IPR051814">
    <property type="entry name" value="NAD(P)H-dep_FMN_reductase"/>
</dbReference>
<dbReference type="EMBL" id="AIMD01000013">
    <property type="protein sequence ID" value="EJF97162.1"/>
    <property type="molecule type" value="Genomic_DNA"/>
</dbReference>
<keyword evidence="4" id="KW-0560">Oxidoreductase</keyword>
<dbReference type="RefSeq" id="WP_004858004.1">
    <property type="nucleotide sequence ID" value="NZ_JH725050.1"/>
</dbReference>
<dbReference type="InterPro" id="IPR005025">
    <property type="entry name" value="FMN_Rdtase-like_dom"/>
</dbReference>
<evidence type="ECO:0000259" key="5">
    <source>
        <dbReference type="Pfam" id="PF03358"/>
    </source>
</evidence>
<dbReference type="Proteomes" id="UP000002648">
    <property type="component" value="Unassembled WGS sequence"/>
</dbReference>
<protein>
    <recommendedName>
        <fullName evidence="5">NADPH-dependent FMN reductase-like domain-containing protein</fullName>
    </recommendedName>
</protein>
<dbReference type="OrthoDB" id="1643408at2"/>
<sequence>MNIAIILGSIRQPSLTRILANYLADCLLMRGASLHWVDLREQPLPITDPDYHNHVESNPSAAVRQFVKTIAAADGVVLASPLYQGSYSGVLKNALDSLAYDAFLKKPVGLISHGSATKKCAQPCEHLLSVVRTLYGYVLQCQVASSKQDFASDDEGRTWKIISEEVRVRCERLANEMCTFLKQKSGGYDKK</sequence>
<evidence type="ECO:0000256" key="3">
    <source>
        <dbReference type="ARBA" id="ARBA00022643"/>
    </source>
</evidence>
<keyword evidence="7" id="KW-1185">Reference proteome</keyword>
<accession>A0A9P2S0I7</accession>
<dbReference type="Gene3D" id="3.40.50.360">
    <property type="match status" value="1"/>
</dbReference>
<dbReference type="InterPro" id="IPR029039">
    <property type="entry name" value="Flavoprotein-like_sf"/>
</dbReference>
<evidence type="ECO:0000313" key="7">
    <source>
        <dbReference type="Proteomes" id="UP000002648"/>
    </source>
</evidence>
<dbReference type="SUPFAM" id="SSF52218">
    <property type="entry name" value="Flavoproteins"/>
    <property type="match status" value="1"/>
</dbReference>
<comment type="caution">
    <text evidence="6">The sequence shown here is derived from an EMBL/GenBank/DDBJ whole genome shotgun (WGS) entry which is preliminary data.</text>
</comment>
<name>A0A9P2S0I7_BARTA</name>
<gene>
    <name evidence="6" type="ORF">ME9_00248</name>
</gene>
<keyword evidence="2" id="KW-0285">Flavoprotein</keyword>